<feature type="region of interest" description="Disordered" evidence="8">
    <location>
        <begin position="217"/>
        <end position="243"/>
    </location>
</feature>
<dbReference type="Proteomes" id="UP001642520">
    <property type="component" value="Unassembled WGS sequence"/>
</dbReference>
<dbReference type="EMBL" id="CAXAJV020001282">
    <property type="protein sequence ID" value="CAL7934985.1"/>
    <property type="molecule type" value="Genomic_DNA"/>
</dbReference>
<evidence type="ECO:0000256" key="5">
    <source>
        <dbReference type="ARBA" id="ARBA00023128"/>
    </source>
</evidence>
<evidence type="ECO:0000256" key="1">
    <source>
        <dbReference type="ARBA" id="ARBA00004325"/>
    </source>
</evidence>
<evidence type="ECO:0000256" key="8">
    <source>
        <dbReference type="SAM" id="MobiDB-lite"/>
    </source>
</evidence>
<feature type="compositionally biased region" description="Basic and acidic residues" evidence="8">
    <location>
        <begin position="233"/>
        <end position="243"/>
    </location>
</feature>
<keyword evidence="3" id="KW-0812">Transmembrane</keyword>
<comment type="caution">
    <text evidence="10">The sequence shown here is derived from an EMBL/GenBank/DDBJ whole genome shotgun (WGS) entry which is preliminary data.</text>
</comment>
<name>A0ABP1N201_XYLVO</name>
<feature type="chain" id="PRO_5045236472" description="MICOS complex subunit" evidence="9">
    <location>
        <begin position="20"/>
        <end position="243"/>
    </location>
</feature>
<gene>
    <name evidence="10" type="ORF">XYLVIOL_LOCUS1327</name>
</gene>
<evidence type="ECO:0000313" key="10">
    <source>
        <dbReference type="EMBL" id="CAL7934985.1"/>
    </source>
</evidence>
<dbReference type="Pfam" id="PF09769">
    <property type="entry name" value="ApoO"/>
    <property type="match status" value="1"/>
</dbReference>
<evidence type="ECO:0000313" key="11">
    <source>
        <dbReference type="Proteomes" id="UP001642520"/>
    </source>
</evidence>
<dbReference type="PANTHER" id="PTHR14564">
    <property type="entry name" value="MICOS COMPLEX SUBUNIT MIC26 / MIC27 FAMILY MEMBER"/>
    <property type="match status" value="1"/>
</dbReference>
<feature type="signal peptide" evidence="9">
    <location>
        <begin position="1"/>
        <end position="19"/>
    </location>
</feature>
<keyword evidence="7" id="KW-0999">Mitochondrion inner membrane</keyword>
<evidence type="ECO:0000256" key="9">
    <source>
        <dbReference type="SAM" id="SignalP"/>
    </source>
</evidence>
<keyword evidence="9" id="KW-0732">Signal</keyword>
<dbReference type="InterPro" id="IPR019166">
    <property type="entry name" value="MIC26/MIC27"/>
</dbReference>
<evidence type="ECO:0000256" key="6">
    <source>
        <dbReference type="ARBA" id="ARBA00023136"/>
    </source>
</evidence>
<comment type="subcellular location">
    <subcellularLocation>
        <location evidence="7">Mitochondrion inner membrane</location>
    </subcellularLocation>
    <subcellularLocation>
        <location evidence="1">Mitochondrion membrane</location>
    </subcellularLocation>
</comment>
<keyword evidence="6" id="KW-0472">Membrane</keyword>
<evidence type="ECO:0000256" key="2">
    <source>
        <dbReference type="ARBA" id="ARBA00010904"/>
    </source>
</evidence>
<keyword evidence="5 7" id="KW-0496">Mitochondrion</keyword>
<protein>
    <recommendedName>
        <fullName evidence="7">MICOS complex subunit</fullName>
    </recommendedName>
</protein>
<keyword evidence="11" id="KW-1185">Reference proteome</keyword>
<keyword evidence="4" id="KW-1133">Transmembrane helix</keyword>
<reference evidence="10 11" key="1">
    <citation type="submission" date="2024-08" db="EMBL/GenBank/DDBJ databases">
        <authorList>
            <person name="Will J Nash"/>
            <person name="Angela Man"/>
            <person name="Seanna McTaggart"/>
            <person name="Kendall Baker"/>
            <person name="Tom Barker"/>
            <person name="Leah Catchpole"/>
            <person name="Alex Durrant"/>
            <person name="Karim Gharbi"/>
            <person name="Naomi Irish"/>
            <person name="Gemy Kaithakottil"/>
            <person name="Debby Ku"/>
            <person name="Aaliyah Providence"/>
            <person name="Felix Shaw"/>
            <person name="David Swarbreck"/>
            <person name="Chris Watkins"/>
            <person name="Ann M. McCartney"/>
            <person name="Giulio Formenti"/>
            <person name="Alice Mouton"/>
            <person name="Noel Vella"/>
            <person name="Bjorn M von Reumont"/>
            <person name="Adriana Vella"/>
            <person name="Wilfried Haerty"/>
        </authorList>
    </citation>
    <scope>NUCLEOTIDE SEQUENCE [LARGE SCALE GENOMIC DNA]</scope>
</reference>
<accession>A0ABP1N201</accession>
<dbReference type="InterPro" id="IPR033182">
    <property type="entry name" value="MIC26/MIC27_animal"/>
</dbReference>
<organism evidence="10 11">
    <name type="scientific">Xylocopa violacea</name>
    <name type="common">Violet carpenter bee</name>
    <name type="synonym">Apis violacea</name>
    <dbReference type="NCBI Taxonomy" id="135666"/>
    <lineage>
        <taxon>Eukaryota</taxon>
        <taxon>Metazoa</taxon>
        <taxon>Ecdysozoa</taxon>
        <taxon>Arthropoda</taxon>
        <taxon>Hexapoda</taxon>
        <taxon>Insecta</taxon>
        <taxon>Pterygota</taxon>
        <taxon>Neoptera</taxon>
        <taxon>Endopterygota</taxon>
        <taxon>Hymenoptera</taxon>
        <taxon>Apocrita</taxon>
        <taxon>Aculeata</taxon>
        <taxon>Apoidea</taxon>
        <taxon>Anthophila</taxon>
        <taxon>Apidae</taxon>
        <taxon>Xylocopa</taxon>
        <taxon>Xylocopa</taxon>
    </lineage>
</organism>
<evidence type="ECO:0000256" key="4">
    <source>
        <dbReference type="ARBA" id="ARBA00022989"/>
    </source>
</evidence>
<comment type="function">
    <text evidence="7">Component of the MICOS complex, a large protein complex of the mitochondrial inner membrane that plays crucial roles in the maintenance of crista junctions, inner membrane architecture, and formation of contact sites to the outer membrane.</text>
</comment>
<comment type="subunit">
    <text evidence="7">Component of the mitochondrial contact site and cristae organizing system (MICOS) complex.</text>
</comment>
<comment type="similarity">
    <text evidence="2">Belongs to the apolipoprotein O/MICOS complex subunit Mic27 family.</text>
</comment>
<proteinExistence type="inferred from homology"/>
<evidence type="ECO:0000256" key="7">
    <source>
        <dbReference type="RuleBase" id="RU363021"/>
    </source>
</evidence>
<sequence>MQRTMLFKKFLMPCGLCAAVPAMKPSTTPEEHPKPCHNEGQEKKLIKPSELPIYSAEDGYSKQMPCVQYPSIVEDNIRKVRETVGEIKLTLDRVSNEVSSTFENLKYIVDYLQDEANLMPRIGAVGVGGLSGLILGLRGGMIKRLFYTATGAGVVGCICFPKEAKEAVSAVEHYGNISYNFIYGVKPGDSKKEISLNEFPMLKNIVESEYFRMLTRPFEKTSNTTTEQMEENSSTKESEKKKE</sequence>
<evidence type="ECO:0000256" key="3">
    <source>
        <dbReference type="ARBA" id="ARBA00022692"/>
    </source>
</evidence>